<dbReference type="Pfam" id="PF00296">
    <property type="entry name" value="Bac_luciferase"/>
    <property type="match status" value="1"/>
</dbReference>
<dbReference type="CDD" id="cd00347">
    <property type="entry name" value="Flavin_utilizing_monoxygenases"/>
    <property type="match status" value="1"/>
</dbReference>
<dbReference type="InterPro" id="IPR050766">
    <property type="entry name" value="Bact_Lucif_Oxidored"/>
</dbReference>
<gene>
    <name evidence="3" type="ORF">ACFQDM_08770</name>
</gene>
<evidence type="ECO:0000256" key="1">
    <source>
        <dbReference type="ARBA" id="ARBA00007789"/>
    </source>
</evidence>
<accession>A0ABW1SAD8</accession>
<evidence type="ECO:0000313" key="3">
    <source>
        <dbReference type="EMBL" id="MFC6198169.1"/>
    </source>
</evidence>
<dbReference type="Gene3D" id="3.20.20.30">
    <property type="entry name" value="Luciferase-like domain"/>
    <property type="match status" value="1"/>
</dbReference>
<dbReference type="NCBIfam" id="TIGR03558">
    <property type="entry name" value="oxido_grp_1"/>
    <property type="match status" value="1"/>
</dbReference>
<comment type="similarity">
    <text evidence="1">To bacterial alkanal monooxygenase alpha and beta chains.</text>
</comment>
<keyword evidence="3" id="KW-0560">Oxidoreductase</keyword>
<name>A0ABW1SAD8_9PROT</name>
<dbReference type="PANTHER" id="PTHR30137:SF6">
    <property type="entry name" value="LUCIFERASE-LIKE MONOOXYGENASE"/>
    <property type="match status" value="1"/>
</dbReference>
<protein>
    <submittedName>
        <fullName evidence="3">LLM class flavin-dependent oxidoreductase</fullName>
        <ecNumber evidence="3">1.-.-.-</ecNumber>
    </submittedName>
</protein>
<dbReference type="InterPro" id="IPR019949">
    <property type="entry name" value="CmoO-like"/>
</dbReference>
<comment type="caution">
    <text evidence="3">The sequence shown here is derived from an EMBL/GenBank/DDBJ whole genome shotgun (WGS) entry which is preliminary data.</text>
</comment>
<dbReference type="GO" id="GO:0016491">
    <property type="term" value="F:oxidoreductase activity"/>
    <property type="evidence" value="ECO:0007669"/>
    <property type="project" value="UniProtKB-KW"/>
</dbReference>
<dbReference type="RefSeq" id="WP_377378172.1">
    <property type="nucleotide sequence ID" value="NZ_JBHSSW010000009.1"/>
</dbReference>
<dbReference type="EMBL" id="JBHSSW010000009">
    <property type="protein sequence ID" value="MFC6198169.1"/>
    <property type="molecule type" value="Genomic_DNA"/>
</dbReference>
<reference evidence="4" key="1">
    <citation type="journal article" date="2019" name="Int. J. Syst. Evol. Microbiol.">
        <title>The Global Catalogue of Microorganisms (GCM) 10K type strain sequencing project: providing services to taxonomists for standard genome sequencing and annotation.</title>
        <authorList>
            <consortium name="The Broad Institute Genomics Platform"/>
            <consortium name="The Broad Institute Genome Sequencing Center for Infectious Disease"/>
            <person name="Wu L."/>
            <person name="Ma J."/>
        </authorList>
    </citation>
    <scope>NUCLEOTIDE SEQUENCE [LARGE SCALE GENOMIC DNA]</scope>
    <source>
        <strain evidence="4">CGMCC-1.15741</strain>
    </source>
</reference>
<keyword evidence="4" id="KW-1185">Reference proteome</keyword>
<feature type="domain" description="Luciferase-like" evidence="2">
    <location>
        <begin position="7"/>
        <end position="297"/>
    </location>
</feature>
<dbReference type="PANTHER" id="PTHR30137">
    <property type="entry name" value="LUCIFERASE-LIKE MONOOXYGENASE"/>
    <property type="match status" value="1"/>
</dbReference>
<sequence length="344" mass="37455">MTKLSILELGRVREGGSRRDALNEAQALGVHAEKLGFTRIWVAEHHNMQAVTTAATPVVVGHIASATSRIHVGAGGVMLPNHAPYVVAEQYGTLAELYPGRLDLGLGRAPGTDQMTLRALRRDPMDSERFPQDVVELQMFLGERQPGQRIEAVPGSGTHVPLWILGSSLFGAQLAAQLGLPYGFASHFAPQALDTALKVYRERFKPSDAQAEPYALTGLNVIAAETDEEAEYLASSQKMSFANLVRGQRALMQPPIEDIDTYWTAQEKAQAQGMLACTVIGGPDTVRRGIDAFIERTSADELMIVSDLYDPQKRLRSFEIIADVLGVSDGQPHVQDTREMANPS</sequence>
<dbReference type="SUPFAM" id="SSF51679">
    <property type="entry name" value="Bacterial luciferase-like"/>
    <property type="match status" value="1"/>
</dbReference>
<dbReference type="Proteomes" id="UP001596303">
    <property type="component" value="Unassembled WGS sequence"/>
</dbReference>
<evidence type="ECO:0000313" key="4">
    <source>
        <dbReference type="Proteomes" id="UP001596303"/>
    </source>
</evidence>
<proteinExistence type="predicted"/>
<dbReference type="InterPro" id="IPR011251">
    <property type="entry name" value="Luciferase-like_dom"/>
</dbReference>
<evidence type="ECO:0000259" key="2">
    <source>
        <dbReference type="Pfam" id="PF00296"/>
    </source>
</evidence>
<organism evidence="3 4">
    <name type="scientific">Ponticaulis profundi</name>
    <dbReference type="NCBI Taxonomy" id="2665222"/>
    <lineage>
        <taxon>Bacteria</taxon>
        <taxon>Pseudomonadati</taxon>
        <taxon>Pseudomonadota</taxon>
        <taxon>Alphaproteobacteria</taxon>
        <taxon>Hyphomonadales</taxon>
        <taxon>Hyphomonadaceae</taxon>
        <taxon>Ponticaulis</taxon>
    </lineage>
</organism>
<dbReference type="EC" id="1.-.-.-" evidence="3"/>
<dbReference type="InterPro" id="IPR036661">
    <property type="entry name" value="Luciferase-like_sf"/>
</dbReference>